<keyword evidence="5 8" id="KW-1133">Transmembrane helix</keyword>
<feature type="compositionally biased region" description="Basic and acidic residues" evidence="9">
    <location>
        <begin position="260"/>
        <end position="274"/>
    </location>
</feature>
<feature type="transmembrane region" description="Helical" evidence="10">
    <location>
        <begin position="189"/>
        <end position="209"/>
    </location>
</feature>
<dbReference type="InterPro" id="IPR016817">
    <property type="entry name" value="MannP-dilichol_defect-1"/>
</dbReference>
<dbReference type="FunFam" id="1.20.1280.290:FF:000006">
    <property type="entry name" value="mannose-P-dolichol utilization defect 1 protein"/>
    <property type="match status" value="1"/>
</dbReference>
<keyword evidence="4" id="KW-0677">Repeat</keyword>
<dbReference type="Pfam" id="PF04193">
    <property type="entry name" value="PQ-loop"/>
    <property type="match status" value="2"/>
</dbReference>
<evidence type="ECO:0000256" key="1">
    <source>
        <dbReference type="ARBA" id="ARBA00004141"/>
    </source>
</evidence>
<organism evidence="11 12">
    <name type="scientific">Leucosporidium creatinivorum</name>
    <dbReference type="NCBI Taxonomy" id="106004"/>
    <lineage>
        <taxon>Eukaryota</taxon>
        <taxon>Fungi</taxon>
        <taxon>Dikarya</taxon>
        <taxon>Basidiomycota</taxon>
        <taxon>Pucciniomycotina</taxon>
        <taxon>Microbotryomycetes</taxon>
        <taxon>Leucosporidiales</taxon>
        <taxon>Leucosporidium</taxon>
    </lineage>
</organism>
<proteinExistence type="inferred from homology"/>
<comment type="similarity">
    <text evidence="7 8">Belongs to the MPDU1 (TC 2.A.43.3) family.</text>
</comment>
<reference evidence="11 12" key="1">
    <citation type="submission" date="2016-07" db="EMBL/GenBank/DDBJ databases">
        <title>Pervasive Adenine N6-methylation of Active Genes in Fungi.</title>
        <authorList>
            <consortium name="DOE Joint Genome Institute"/>
            <person name="Mondo S.J."/>
            <person name="Dannebaum R.O."/>
            <person name="Kuo R.C."/>
            <person name="Labutti K."/>
            <person name="Haridas S."/>
            <person name="Kuo A."/>
            <person name="Salamov A."/>
            <person name="Ahrendt S.R."/>
            <person name="Lipzen A."/>
            <person name="Sullivan W."/>
            <person name="Andreopoulos W.B."/>
            <person name="Clum A."/>
            <person name="Lindquist E."/>
            <person name="Daum C."/>
            <person name="Ramamoorthy G.K."/>
            <person name="Gryganskyi A."/>
            <person name="Culley D."/>
            <person name="Magnuson J.K."/>
            <person name="James T.Y."/>
            <person name="O'Malley M.A."/>
            <person name="Stajich J.E."/>
            <person name="Spatafora J.W."/>
            <person name="Visel A."/>
            <person name="Grigoriev I.V."/>
        </authorList>
    </citation>
    <scope>NUCLEOTIDE SEQUENCE [LARGE SCALE GENOMIC DNA]</scope>
    <source>
        <strain evidence="11 12">62-1032</strain>
    </source>
</reference>
<feature type="transmembrane region" description="Helical" evidence="10">
    <location>
        <begin position="79"/>
        <end position="99"/>
    </location>
</feature>
<dbReference type="InParanoid" id="A0A1Y2FRV8"/>
<evidence type="ECO:0000256" key="9">
    <source>
        <dbReference type="SAM" id="MobiDB-lite"/>
    </source>
</evidence>
<comment type="caution">
    <text evidence="11">The sequence shown here is derived from an EMBL/GenBank/DDBJ whole genome shotgun (WGS) entry which is preliminary data.</text>
</comment>
<evidence type="ECO:0000256" key="4">
    <source>
        <dbReference type="ARBA" id="ARBA00022737"/>
    </source>
</evidence>
<dbReference type="Gene3D" id="1.20.1280.290">
    <property type="match status" value="2"/>
</dbReference>
<dbReference type="GO" id="GO:0016020">
    <property type="term" value="C:membrane"/>
    <property type="evidence" value="ECO:0007669"/>
    <property type="project" value="UniProtKB-SubCell"/>
</dbReference>
<dbReference type="EMBL" id="MCGR01000014">
    <property type="protein sequence ID" value="ORY86741.1"/>
    <property type="molecule type" value="Genomic_DNA"/>
</dbReference>
<dbReference type="SMART" id="SM00679">
    <property type="entry name" value="CTNS"/>
    <property type="match status" value="2"/>
</dbReference>
<evidence type="ECO:0000256" key="2">
    <source>
        <dbReference type="ARBA" id="ARBA00022448"/>
    </source>
</evidence>
<feature type="transmembrane region" description="Helical" evidence="10">
    <location>
        <begin position="111"/>
        <end position="128"/>
    </location>
</feature>
<protein>
    <recommendedName>
        <fullName evidence="8">Mannose-P-dolichol utilization defect 1 protein homolog</fullName>
    </recommendedName>
</protein>
<dbReference type="AlphaFoldDB" id="A0A1Y2FRV8"/>
<gene>
    <name evidence="11" type="ORF">BCR35DRAFT_302478</name>
</gene>
<evidence type="ECO:0000256" key="8">
    <source>
        <dbReference type="PIRNR" id="PIRNR023381"/>
    </source>
</evidence>
<dbReference type="OrthoDB" id="271506at2759"/>
<feature type="transmembrane region" description="Helical" evidence="10">
    <location>
        <begin position="135"/>
        <end position="152"/>
    </location>
</feature>
<dbReference type="STRING" id="106004.A0A1Y2FRV8"/>
<accession>A0A1Y2FRV8</accession>
<evidence type="ECO:0000256" key="7">
    <source>
        <dbReference type="ARBA" id="ARBA00038475"/>
    </source>
</evidence>
<dbReference type="PANTHER" id="PTHR12226:SF2">
    <property type="entry name" value="MANNOSE-P-DOLICHOL UTILIZATION DEFECT 1 PROTEIN"/>
    <property type="match status" value="1"/>
</dbReference>
<sequence>MAALQVITHRLPWIVKEPAVALIGQECYDSLIYNTNFSDSACIQYSISKALGFGIVLGGSIVKVPQIIKIVRSHSARGLSLSSYLLDTAATGITVAYNVRNEFPWSTYGESVFLLVQNVVIITLIVLYSPRSSPATLALILGALGTSTYLLSSPLTPLSTLKLLLSASIPLSLSSKLPQIISNFKLGSTGQLSAFLVFNSLAGCLARVYTTSTETGDIVLWWGFALGALLNGVIGAQMLASWNQEGSVAAEKVKEKVEDELEKVEVHPEAETPVKKVQQGASPKVSRTSSPASAKRYVRKLE</sequence>
<evidence type="ECO:0000313" key="11">
    <source>
        <dbReference type="EMBL" id="ORY86741.1"/>
    </source>
</evidence>
<dbReference type="Proteomes" id="UP000193467">
    <property type="component" value="Unassembled WGS sequence"/>
</dbReference>
<keyword evidence="3 8" id="KW-0812">Transmembrane</keyword>
<feature type="compositionally biased region" description="Polar residues" evidence="9">
    <location>
        <begin position="279"/>
        <end position="292"/>
    </location>
</feature>
<dbReference type="InterPro" id="IPR006603">
    <property type="entry name" value="PQ-loop_rpt"/>
</dbReference>
<name>A0A1Y2FRV8_9BASI</name>
<keyword evidence="2" id="KW-0813">Transport</keyword>
<dbReference type="PANTHER" id="PTHR12226">
    <property type="entry name" value="MANNOSE-P-DOLICHOL UTILIZATION DEFECT 1 LEC35 -RELATED"/>
    <property type="match status" value="1"/>
</dbReference>
<keyword evidence="12" id="KW-1185">Reference proteome</keyword>
<comment type="subcellular location">
    <subcellularLocation>
        <location evidence="1 8">Membrane</location>
        <topology evidence="1 8">Multi-pass membrane protein</topology>
    </subcellularLocation>
</comment>
<evidence type="ECO:0000256" key="10">
    <source>
        <dbReference type="SAM" id="Phobius"/>
    </source>
</evidence>
<evidence type="ECO:0000313" key="12">
    <source>
        <dbReference type="Proteomes" id="UP000193467"/>
    </source>
</evidence>
<feature type="transmembrane region" description="Helical" evidence="10">
    <location>
        <begin position="221"/>
        <end position="242"/>
    </location>
</feature>
<evidence type="ECO:0000256" key="5">
    <source>
        <dbReference type="ARBA" id="ARBA00022989"/>
    </source>
</evidence>
<dbReference type="PIRSF" id="PIRSF023381">
    <property type="entry name" value="MannP-dilichol_defect-1p"/>
    <property type="match status" value="1"/>
</dbReference>
<evidence type="ECO:0000256" key="3">
    <source>
        <dbReference type="ARBA" id="ARBA00022692"/>
    </source>
</evidence>
<feature type="region of interest" description="Disordered" evidence="9">
    <location>
        <begin position="260"/>
        <end position="302"/>
    </location>
</feature>
<keyword evidence="6 8" id="KW-0472">Membrane</keyword>
<evidence type="ECO:0000256" key="6">
    <source>
        <dbReference type="ARBA" id="ARBA00023136"/>
    </source>
</evidence>